<evidence type="ECO:0000313" key="3">
    <source>
        <dbReference type="EMBL" id="KAA6130809.1"/>
    </source>
</evidence>
<dbReference type="GO" id="GO:0006355">
    <property type="term" value="P:regulation of DNA-templated transcription"/>
    <property type="evidence" value="ECO:0007669"/>
    <property type="project" value="InterPro"/>
</dbReference>
<dbReference type="SUPFAM" id="SSF50182">
    <property type="entry name" value="Sm-like ribonucleoproteins"/>
    <property type="match status" value="1"/>
</dbReference>
<dbReference type="RefSeq" id="WP_150082192.1">
    <property type="nucleotide sequence ID" value="NZ_VWRN01000015.1"/>
</dbReference>
<dbReference type="PANTHER" id="PTHR34772:SF1">
    <property type="entry name" value="RNA-BINDING PROTEIN HFQ"/>
    <property type="match status" value="1"/>
</dbReference>
<evidence type="ECO:0000313" key="4">
    <source>
        <dbReference type="Proteomes" id="UP000324324"/>
    </source>
</evidence>
<comment type="caution">
    <text evidence="3">The sequence shown here is derived from an EMBL/GenBank/DDBJ whole genome shotgun (WGS) entry which is preliminary data.</text>
</comment>
<dbReference type="InterPro" id="IPR005001">
    <property type="entry name" value="Hfq"/>
</dbReference>
<protein>
    <submittedName>
        <fullName evidence="3">RNA chaperone Hfq</fullName>
    </submittedName>
</protein>
<dbReference type="EMBL" id="VWRN01000015">
    <property type="protein sequence ID" value="KAA6130809.1"/>
    <property type="molecule type" value="Genomic_DNA"/>
</dbReference>
<proteinExistence type="predicted"/>
<evidence type="ECO:0000256" key="2">
    <source>
        <dbReference type="ARBA" id="ARBA00023016"/>
    </source>
</evidence>
<dbReference type="GO" id="GO:0003723">
    <property type="term" value="F:RNA binding"/>
    <property type="evidence" value="ECO:0007669"/>
    <property type="project" value="UniProtKB-KW"/>
</dbReference>
<dbReference type="Pfam" id="PF17209">
    <property type="entry name" value="Hfq"/>
    <property type="match status" value="1"/>
</dbReference>
<dbReference type="InterPro" id="IPR010920">
    <property type="entry name" value="LSM_dom_sf"/>
</dbReference>
<dbReference type="Proteomes" id="UP000324324">
    <property type="component" value="Unassembled WGS sequence"/>
</dbReference>
<keyword evidence="1" id="KW-0694">RNA-binding</keyword>
<name>A0A5M8B696_9BURK</name>
<dbReference type="Gene3D" id="2.30.30.100">
    <property type="match status" value="1"/>
</dbReference>
<reference evidence="3 4" key="1">
    <citation type="submission" date="2019-09" db="EMBL/GenBank/DDBJ databases">
        <title>Isolation of a novel species in the genus Cupriavidus from patients with sepsis using whole genome sequencing.</title>
        <authorList>
            <person name="Kweon O.J."/>
            <person name="Lee M.-K."/>
        </authorList>
    </citation>
    <scope>NUCLEOTIDE SEQUENCE [LARGE SCALE GENOMIC DNA]</scope>
    <source>
        <strain evidence="3 4">MKL-01</strain>
    </source>
</reference>
<keyword evidence="2" id="KW-0346">Stress response</keyword>
<gene>
    <name evidence="3" type="ORF">F1599_03490</name>
</gene>
<dbReference type="CDD" id="cd01716">
    <property type="entry name" value="Hfq"/>
    <property type="match status" value="1"/>
</dbReference>
<dbReference type="AlphaFoldDB" id="A0A5M8B696"/>
<sequence length="109" mass="12206">MKFQEIRSIRPGRQLQDRQLAFHRASRHPVVLHLTSGVRLHGVVVGADAYMVLLATGPGDPAPQIVYKHAIAAITPDNVDGEPIQLPQDEVPPEFVRLFTPRTRSRRRA</sequence>
<dbReference type="GO" id="GO:0045974">
    <property type="term" value="P:regulation of translation, ncRNA-mediated"/>
    <property type="evidence" value="ECO:0007669"/>
    <property type="project" value="TreeGrafter"/>
</dbReference>
<dbReference type="GO" id="GO:0005829">
    <property type="term" value="C:cytosol"/>
    <property type="evidence" value="ECO:0007669"/>
    <property type="project" value="TreeGrafter"/>
</dbReference>
<keyword evidence="4" id="KW-1185">Reference proteome</keyword>
<dbReference type="PANTHER" id="PTHR34772">
    <property type="entry name" value="RNA-BINDING PROTEIN HFQ"/>
    <property type="match status" value="1"/>
</dbReference>
<dbReference type="GO" id="GO:0043487">
    <property type="term" value="P:regulation of RNA stability"/>
    <property type="evidence" value="ECO:0007669"/>
    <property type="project" value="TreeGrafter"/>
</dbReference>
<accession>A0A5M8B696</accession>
<organism evidence="3 4">
    <name type="scientific">Cupriavidus cauae</name>
    <dbReference type="NCBI Taxonomy" id="2608999"/>
    <lineage>
        <taxon>Bacteria</taxon>
        <taxon>Pseudomonadati</taxon>
        <taxon>Pseudomonadota</taxon>
        <taxon>Betaproteobacteria</taxon>
        <taxon>Burkholderiales</taxon>
        <taxon>Burkholderiaceae</taxon>
        <taxon>Cupriavidus</taxon>
    </lineage>
</organism>
<evidence type="ECO:0000256" key="1">
    <source>
        <dbReference type="ARBA" id="ARBA00022884"/>
    </source>
</evidence>